<evidence type="ECO:0000259" key="1">
    <source>
        <dbReference type="Pfam" id="PF03235"/>
    </source>
</evidence>
<sequence>MNKATFKTIGEILIPSTGNGERTIVVPNYQRGYKWAVKYQNGNVGEPSAVEKLLCDIKPYVEKKNDYFLQGITVLEQKNEIILIDGQQRITTLYLLLWCTGGAKAIYDIKLKYDIRKKSEEFLYKLKKCDTEEFIPTDEDEQDVYYFKEAICQMKTFFQDNEGIREKIEDFVKQHVKVIYIAIDSIEKAVRTFTMMNGAKANMLDEELVKAEMLRLVSCPLPKDFAVTTSLEGGLELLRDICAEDMNTINLRNKYAREWDKWLYWWNKEDVRDFFNINTPMGLLLDYMSRKKIKKGKADLDMMHLPVTSYMMLTALHPTKKQNIHLKNFGICKNRLKTSMMTL</sequence>
<feature type="domain" description="GmrSD restriction endonucleases N-terminal" evidence="1">
    <location>
        <begin position="22"/>
        <end position="213"/>
    </location>
</feature>
<dbReference type="RefSeq" id="WP_205094974.1">
    <property type="nucleotide sequence ID" value="NZ_CAWVFH010000008.1"/>
</dbReference>
<dbReference type="EMBL" id="JACLYZ010000008">
    <property type="protein sequence ID" value="MBM6734563.1"/>
    <property type="molecule type" value="Genomic_DNA"/>
</dbReference>
<comment type="caution">
    <text evidence="2">The sequence shown here is derived from an EMBL/GenBank/DDBJ whole genome shotgun (WGS) entry which is preliminary data.</text>
</comment>
<evidence type="ECO:0000313" key="3">
    <source>
        <dbReference type="Proteomes" id="UP000766986"/>
    </source>
</evidence>
<reference evidence="2 3" key="1">
    <citation type="journal article" date="2021" name="Sci. Rep.">
        <title>The distribution of antibiotic resistance genes in chicken gut microbiota commensals.</title>
        <authorList>
            <person name="Juricova H."/>
            <person name="Matiasovicova J."/>
            <person name="Kubasova T."/>
            <person name="Cejkova D."/>
            <person name="Rychlik I."/>
        </authorList>
    </citation>
    <scope>NUCLEOTIDE SEQUENCE [LARGE SCALE GENOMIC DNA]</scope>
    <source>
        <strain evidence="2 3">An772</strain>
    </source>
</reference>
<gene>
    <name evidence="2" type="ORF">H7U35_04885</name>
</gene>
<dbReference type="InterPro" id="IPR004919">
    <property type="entry name" value="GmrSD_N"/>
</dbReference>
<protein>
    <submittedName>
        <fullName evidence="2">DUF262 domain-containing protein</fullName>
    </submittedName>
</protein>
<organism evidence="2 3">
    <name type="scientific">Mediterranea massiliensis</name>
    <dbReference type="NCBI Taxonomy" id="1841865"/>
    <lineage>
        <taxon>Bacteria</taxon>
        <taxon>Pseudomonadati</taxon>
        <taxon>Bacteroidota</taxon>
        <taxon>Bacteroidia</taxon>
        <taxon>Bacteroidales</taxon>
        <taxon>Bacteroidaceae</taxon>
        <taxon>Mediterranea</taxon>
    </lineage>
</organism>
<dbReference type="Pfam" id="PF03235">
    <property type="entry name" value="GmrSD_N"/>
    <property type="match status" value="1"/>
</dbReference>
<keyword evidence="3" id="KW-1185">Reference proteome</keyword>
<dbReference type="Proteomes" id="UP000766986">
    <property type="component" value="Unassembled WGS sequence"/>
</dbReference>
<evidence type="ECO:0000313" key="2">
    <source>
        <dbReference type="EMBL" id="MBM6734563.1"/>
    </source>
</evidence>
<dbReference type="PANTHER" id="PTHR35149:SF2">
    <property type="entry name" value="DUF262 DOMAIN-CONTAINING PROTEIN"/>
    <property type="match status" value="1"/>
</dbReference>
<accession>A0ABS2DYW2</accession>
<proteinExistence type="predicted"/>
<name>A0ABS2DYW2_9BACT</name>
<dbReference type="PANTHER" id="PTHR35149">
    <property type="entry name" value="SLL5132 PROTEIN"/>
    <property type="match status" value="1"/>
</dbReference>